<evidence type="ECO:0000313" key="2">
    <source>
        <dbReference type="EMBL" id="GBP37990.1"/>
    </source>
</evidence>
<dbReference type="AlphaFoldDB" id="A0A4C1VHA6"/>
<name>A0A4C1VHA6_EUMVA</name>
<comment type="caution">
    <text evidence="2">The sequence shown here is derived from an EMBL/GenBank/DDBJ whole genome shotgun (WGS) entry which is preliminary data.</text>
</comment>
<gene>
    <name evidence="2" type="ORF">EVAR_84978_1</name>
</gene>
<proteinExistence type="predicted"/>
<organism evidence="2 3">
    <name type="scientific">Eumeta variegata</name>
    <name type="common">Bagworm moth</name>
    <name type="synonym">Eumeta japonica</name>
    <dbReference type="NCBI Taxonomy" id="151549"/>
    <lineage>
        <taxon>Eukaryota</taxon>
        <taxon>Metazoa</taxon>
        <taxon>Ecdysozoa</taxon>
        <taxon>Arthropoda</taxon>
        <taxon>Hexapoda</taxon>
        <taxon>Insecta</taxon>
        <taxon>Pterygota</taxon>
        <taxon>Neoptera</taxon>
        <taxon>Endopterygota</taxon>
        <taxon>Lepidoptera</taxon>
        <taxon>Glossata</taxon>
        <taxon>Ditrysia</taxon>
        <taxon>Tineoidea</taxon>
        <taxon>Psychidae</taxon>
        <taxon>Oiketicinae</taxon>
        <taxon>Eumeta</taxon>
    </lineage>
</organism>
<dbReference type="EMBL" id="BGZK01000341">
    <property type="protein sequence ID" value="GBP37990.1"/>
    <property type="molecule type" value="Genomic_DNA"/>
</dbReference>
<feature type="region of interest" description="Disordered" evidence="1">
    <location>
        <begin position="1"/>
        <end position="95"/>
    </location>
</feature>
<accession>A0A4C1VHA6</accession>
<evidence type="ECO:0000256" key="1">
    <source>
        <dbReference type="SAM" id="MobiDB-lite"/>
    </source>
</evidence>
<keyword evidence="3" id="KW-1185">Reference proteome</keyword>
<evidence type="ECO:0000313" key="3">
    <source>
        <dbReference type="Proteomes" id="UP000299102"/>
    </source>
</evidence>
<feature type="compositionally biased region" description="Basic and acidic residues" evidence="1">
    <location>
        <begin position="1"/>
        <end position="19"/>
    </location>
</feature>
<feature type="compositionally biased region" description="Basic and acidic residues" evidence="1">
    <location>
        <begin position="85"/>
        <end position="95"/>
    </location>
</feature>
<reference evidence="2 3" key="1">
    <citation type="journal article" date="2019" name="Commun. Biol.">
        <title>The bagworm genome reveals a unique fibroin gene that provides high tensile strength.</title>
        <authorList>
            <person name="Kono N."/>
            <person name="Nakamura H."/>
            <person name="Ohtoshi R."/>
            <person name="Tomita M."/>
            <person name="Numata K."/>
            <person name="Arakawa K."/>
        </authorList>
    </citation>
    <scope>NUCLEOTIDE SEQUENCE [LARGE SCALE GENOMIC DNA]</scope>
</reference>
<sequence length="95" mass="10375">MREHKSSVPHLHPQEKGHPLPEPAVTVEDDVGEVIDTFSGSPAESRNSGVEEHEDDTTSGVPTTAVKRPRYTLSSPSPTLKSAPKKMDKRSLPQH</sequence>
<feature type="compositionally biased region" description="Polar residues" evidence="1">
    <location>
        <begin position="38"/>
        <end position="48"/>
    </location>
</feature>
<dbReference type="Proteomes" id="UP000299102">
    <property type="component" value="Unassembled WGS sequence"/>
</dbReference>
<protein>
    <submittedName>
        <fullName evidence="2">Uncharacterized protein</fullName>
    </submittedName>
</protein>